<evidence type="ECO:0000259" key="2">
    <source>
        <dbReference type="Pfam" id="PF21678"/>
    </source>
</evidence>
<proteinExistence type="predicted"/>
<reference evidence="3 4" key="1">
    <citation type="submission" date="2018-02" db="EMBL/GenBank/DDBJ databases">
        <title>Genome sequence of the basidiomycete white-rot fungus Phlebia centrifuga.</title>
        <authorList>
            <person name="Granchi Z."/>
            <person name="Peng M."/>
            <person name="de Vries R.P."/>
            <person name="Hilden K."/>
            <person name="Makela M.R."/>
            <person name="Grigoriev I."/>
            <person name="Riley R."/>
        </authorList>
    </citation>
    <scope>NUCLEOTIDE SEQUENCE [LARGE SCALE GENOMIC DNA]</scope>
    <source>
        <strain evidence="3 4">FBCC195</strain>
    </source>
</reference>
<accession>A0A2R6NZ88</accession>
<dbReference type="Pfam" id="PF21678">
    <property type="entry name" value="Csf1_N"/>
    <property type="match status" value="1"/>
</dbReference>
<evidence type="ECO:0000256" key="1">
    <source>
        <dbReference type="SAM" id="MobiDB-lite"/>
    </source>
</evidence>
<feature type="compositionally biased region" description="Polar residues" evidence="1">
    <location>
        <begin position="2956"/>
        <end position="2972"/>
    </location>
</feature>
<feature type="region of interest" description="Disordered" evidence="1">
    <location>
        <begin position="926"/>
        <end position="1028"/>
    </location>
</feature>
<organism evidence="3 4">
    <name type="scientific">Hermanssonia centrifuga</name>
    <dbReference type="NCBI Taxonomy" id="98765"/>
    <lineage>
        <taxon>Eukaryota</taxon>
        <taxon>Fungi</taxon>
        <taxon>Dikarya</taxon>
        <taxon>Basidiomycota</taxon>
        <taxon>Agaricomycotina</taxon>
        <taxon>Agaricomycetes</taxon>
        <taxon>Polyporales</taxon>
        <taxon>Meruliaceae</taxon>
        <taxon>Hermanssonia</taxon>
    </lineage>
</organism>
<feature type="compositionally biased region" description="Low complexity" evidence="1">
    <location>
        <begin position="3006"/>
        <end position="3017"/>
    </location>
</feature>
<dbReference type="STRING" id="98765.A0A2R6NZ88"/>
<dbReference type="EMBL" id="MLYV02000625">
    <property type="protein sequence ID" value="PSR81144.1"/>
    <property type="molecule type" value="Genomic_DNA"/>
</dbReference>
<comment type="caution">
    <text evidence="3">The sequence shown here is derived from an EMBL/GenBank/DDBJ whole genome shotgun (WGS) entry which is preliminary data.</text>
</comment>
<evidence type="ECO:0000313" key="4">
    <source>
        <dbReference type="Proteomes" id="UP000186601"/>
    </source>
</evidence>
<dbReference type="PANTHER" id="PTHR32085">
    <property type="entry name" value="PROTEIN CSF1"/>
    <property type="match status" value="1"/>
</dbReference>
<feature type="compositionally biased region" description="Acidic residues" evidence="1">
    <location>
        <begin position="993"/>
        <end position="1002"/>
    </location>
</feature>
<dbReference type="InterPro" id="IPR029636">
    <property type="entry name" value="Csf1"/>
</dbReference>
<dbReference type="InterPro" id="IPR048636">
    <property type="entry name" value="Csf1_N"/>
</dbReference>
<feature type="region of interest" description="Disordered" evidence="1">
    <location>
        <begin position="2345"/>
        <end position="2373"/>
    </location>
</feature>
<dbReference type="Proteomes" id="UP000186601">
    <property type="component" value="Unassembled WGS sequence"/>
</dbReference>
<dbReference type="PANTHER" id="PTHR32085:SF3">
    <property type="entry name" value="PROTEIN CSF1"/>
    <property type="match status" value="1"/>
</dbReference>
<feature type="region of interest" description="Disordered" evidence="1">
    <location>
        <begin position="3000"/>
        <end position="3053"/>
    </location>
</feature>
<feature type="domain" description="Csf1 N-terminal" evidence="2">
    <location>
        <begin position="165"/>
        <end position="593"/>
    </location>
</feature>
<dbReference type="GO" id="GO:0016020">
    <property type="term" value="C:membrane"/>
    <property type="evidence" value="ECO:0007669"/>
    <property type="project" value="InterPro"/>
</dbReference>
<dbReference type="GO" id="GO:0006113">
    <property type="term" value="P:fermentation"/>
    <property type="evidence" value="ECO:0007669"/>
    <property type="project" value="InterPro"/>
</dbReference>
<dbReference type="OrthoDB" id="10051416at2759"/>
<feature type="region of interest" description="Disordered" evidence="1">
    <location>
        <begin position="2937"/>
        <end position="2972"/>
    </location>
</feature>
<protein>
    <recommendedName>
        <fullName evidence="2">Csf1 N-terminal domain-containing protein</fullName>
    </recommendedName>
</protein>
<keyword evidence="4" id="KW-1185">Reference proteome</keyword>
<name>A0A2R6NZ88_9APHY</name>
<feature type="compositionally biased region" description="Basic residues" evidence="1">
    <location>
        <begin position="972"/>
        <end position="986"/>
    </location>
</feature>
<gene>
    <name evidence="3" type="ORF">PHLCEN_2v6479</name>
</gene>
<sequence>MEPNVNIHAEHAEGPQHADVTPSLRKIFSWSSAVPECEGIFATLAELNSMQARSKYDLYKQVLKVDLKNASLCYVDNADYVDPMSCTGEKLHEKVKNSSPRPLGSIPHLSFLSFGKLWRRLKLWNLTTPRPRSQTFIIHNAVPNPASWNRRRARKVMTDETPLGVDTSTSEYAKETKILEAPVLELLYYSDSVGHVPNHPESSTRIAGDPLDIGNGDLPPEWGVDLAIRGGFLRYGPWADRQRSVLQQVFFPPNFVDAVPHPRLKPGDSRMWTHLRILIELRDGVTLQIPFREPSKNWQWDGEVQVPNRPRKREAASIHVRAGDSSTISYMMPMVATSQGYEPSLNIHLDTVTVTSSLNDIRLLTADSCVVRCELPSPLRWNDRRQWTFAISMQKPILYLLRDHINMFTDLGKDWASGPPANYSRFIPISYALSINLQHFEISMYVNDHNIIDKPLIREENALLSLHGSRLQSNVQIPFTKYRPDRSTVSFSLEAPDVAVRLALPRWNTRSLYSRPHRNSDIGRIGVLRLDATYCYFDAVHPENIDQLALKFTIQDISYKACGWTIRHFMILRNNYFGSFTHFSTLYEYLEKCRSGQPLGDPVDLQYREGSSNALQVQIDVLVDSGLIILPAGLRGYEGDRVDDDTDDPDIGTCVILSIPQIQLYLRTHDYHMEMALNIDTVTGTIHEHFPEDLRSIQRFKQETFILDGLNIIANRLFGPPPRATTYLCIWEIHIGSVAARLGALQARVLLAAGRAFGLNFADPLNAPAAEYDLPSDPDVTFIKLSLDVLNVIWDAGNAALELELTDGLRLDSNDLAGLSYSKVTSIRIPHAIVRVLLHSDTELNPLYEATELTADVNVDLYSAPANWPHKAKVQSEFLAAQDGHTGRARFLYMPDSTAPHDILTTGRGFIDTDFYLPQLRVPRFTPRRKSAQDSSGHMRVNHERGPDWVRSQSESDAEELISEADRDARLAKSRPPKAAVHHRWNNVREDMSSDDESDNGDCSEAPHSDNDSLEASQSSAGESWPPITDYRRFTRSYIAQCLERPSQWSTSPYCLTKDRTSRRTIPSSRCNKDEDQPLSSSFSYHFDHTIDTTITRVASYKGISLWLTPLLLPALDALLNDYSKNQLSPELHFDGIMVSYIRSFPPAEHKNAVSILDLHASAFSVSSLQLTPLASIGASEERNPLGVLQLQHATVVDLVLEGLRLRSMQTTSYSGTSDPASATCSFRKCSLSLGSLDDVDDAWRFSMGFTTISLNKRELTGSCRHIQLETTCDAPSQAFGTVAVLLRCTKRLQSSYVAFIAASSTLDQRIIYQAIQFARDRTIVDPLSTTQPSYLIQNGRPHELRADILFKYLIFLRNCLQYLDPTERRELFSSRLDAPSNLSHLQIVASLENHLIQFGVDADVPSLSRHSPFHALFHNQVDRSSDHVPPPLPPVFSTVSLTVDSIRAILSSPQNDPCGEVCMGPLVVHGHSRLTESSQAQILNPTRSSTTLSLREKSPQGITQIGVVLSVGDVTLAVRPQVIRYAQSIIRLTRSHRTSLYPTQTTPSSVHSSPITRTKNIPLVYYVDVVVSTRMLKLKAGAESLIIELKLSNVDYTSALLAKVSGSPQDPWDLSMNNSLAFEEIRLQASAVADSSKPDGPEYGVLAAFILSHGRMNAVFRQEPTGASTIHAAIGVHSVLLNVPRSAMRLYRFMEEWRAEYLPEIDATIRALLSEFDRGRQEPRPARSMEVNSTLNFQVEIALSTVRVSLQVMRGTWIAWEIGRTVTSLASLATLRKARSQKFGLQIGSHVFIISSKDRSSEATPSVRVRLPLPTFTVTGSYDGKQIKSLALVETFIVTVKPSHWDTLLSVQQKFGQDFNDLVSLIGQTRQKSNHALSNVPQPAVRWKYRLLGKMKGFSVGLEGVSSTLFLACDQIGGAVSNDAGLKWHIELSDLALSLSPYSKQSGYVAPINREYRSAFVIIDIKVGMGNEVKGRDQRVEAEVAKIHAVMQPSSIGQLGDFVDHLQAEVMIRKEKRAQDLADFKEKTRKFMRTFEVKSSNMQTENLSWFDQYIINISVMNVGVAFPLTVNQDLQLPRRGTLDEGTVRAFLFSIQSISFATQRGESGQATMKGFSFQFVPHFRQSEACNFCSEHHATRNKLFYPEMTAQLRSERSTGSRQLHIAANVVGFILDIDSSIPDYVSSLIDVYRQGRDRVERLAGTAPRSASLVVPSGEALRPSDLEYDALLTSNIFISLVFTSGRVRMFSQTSSPRNRAVSTPLNELTDEQLRDMGAEVFDLPVVSVWGEYRATPASTKMAGNGQQPEPSTLLFKSTVHSSQNTLRPTLLPFLVEIIENVEERMRKTSRDLLDSPSPPSRNQIQPDLPPAHTNETVSSMQVSLSLRIDQSKLELTCQPDANVVAGLNWDSGGFVVNIAPGAHRVSFSGSVGGLTVGLKHGFLSEDCMKLHARNLAFTVDFSKAPGDTVSSVSVTCDTEFAGGVRFSRFQDILCFKAVWLDRIPVLNAPPTSSGSKLKPANHTIATPPIQNKQQLTTAVLLRLRQVHLEVDLGQSITSVQLSLSNTVLRTKMSELVSEVSLSVYEVSAKASGNVAGHLTVPDFLFQTIRGTDRNDTSKNTMLDLRMTSGPLELELESEYQRLILYRAEPLDIRISDDWSRFTPTVRPEERRVRLTFTVKGSDLLAVMSVGTIPKLVSYINKFKANLVAQKEGASRESKAFRISNSPKPDNPLSDVATAMFSSARTKLMASEPGFSCVIGQRLSLQLKNLRLIIFPRSMRDSEFAQFIGSDVLARLDRLVESDSLPPERDLKLSFSSIAISKVSQLNYIIPSQDQRTDSRQWLELVTKGAHEATIFSLPSMDMRMHSEEFLEDDSRILPYDFSSRFSAKQGDKNIEDIYITLNMSLYSWLTLLRKTFAREMEQVQASADARPQVIGLVQPTAVQRRKAPEPLVIGDSETARTGTESPDTISPQSRRATLQHTLSLPVKYASVASSVDEILDPSSSFPVRSPTSGGPQSTSPLISSPNDELDPTKPSPGLPASRKSSGITYRPSHRNIERLTMRQLGEATPDVMHPFFMKTAGFSLEDSLPQYVHEYATMPTEEIMKALLKLYSKQLRPDTMGDPRQ</sequence>
<evidence type="ECO:0000313" key="3">
    <source>
        <dbReference type="EMBL" id="PSR81144.1"/>
    </source>
</evidence>